<dbReference type="InterPro" id="IPR010430">
    <property type="entry name" value="DUF1028"/>
</dbReference>
<organism evidence="1 2">
    <name type="scientific">Haladaptatus litoreus</name>
    <dbReference type="NCBI Taxonomy" id="553468"/>
    <lineage>
        <taxon>Archaea</taxon>
        <taxon>Methanobacteriati</taxon>
        <taxon>Methanobacteriota</taxon>
        <taxon>Stenosarchaea group</taxon>
        <taxon>Halobacteria</taxon>
        <taxon>Halobacteriales</taxon>
        <taxon>Haladaptataceae</taxon>
        <taxon>Haladaptatus</taxon>
    </lineage>
</organism>
<dbReference type="Proteomes" id="UP000186914">
    <property type="component" value="Unassembled WGS sequence"/>
</dbReference>
<dbReference type="EMBL" id="FTNO01000005">
    <property type="protein sequence ID" value="SIR81397.1"/>
    <property type="molecule type" value="Genomic_DNA"/>
</dbReference>
<proteinExistence type="predicted"/>
<dbReference type="InterPro" id="IPR029055">
    <property type="entry name" value="Ntn_hydrolases_N"/>
</dbReference>
<dbReference type="Pfam" id="PF06267">
    <property type="entry name" value="DUF1028"/>
    <property type="match status" value="1"/>
</dbReference>
<dbReference type="AlphaFoldDB" id="A0A1N7DZV6"/>
<dbReference type="PANTHER" id="PTHR39328">
    <property type="entry name" value="BLL2871 PROTEIN"/>
    <property type="match status" value="1"/>
</dbReference>
<sequence>MPYSEGGLKYPPNSFGGGLRRGWCVRNRMTFSICVREKGDEETSFGVAVSTDAPAVGALAPCISHDGVISTQSFVNVRLGRRGIALLPDIAVNDALEGLLAQDDHGHLRQVHGLDARGNAFAYSGDGCDGWFGHQVHEEHDLTVAGNMLVGEETLDALVETFLASEGDLVSRLIDALAAGKEAGGDKRGHTSAAVMVKAPQTMAHHDLRVDAHEEPISELRSVYETAKSASDGFSESSKERIFD</sequence>
<keyword evidence="1" id="KW-0378">Hydrolase</keyword>
<gene>
    <name evidence="1" type="ORF">SAMN05421858_3894</name>
</gene>
<accession>A0A1N7DZV6</accession>
<dbReference type="Gene3D" id="3.60.20.10">
    <property type="entry name" value="Glutamine Phosphoribosylpyrophosphate, subunit 1, domain 1"/>
    <property type="match status" value="1"/>
</dbReference>
<evidence type="ECO:0000313" key="2">
    <source>
        <dbReference type="Proteomes" id="UP000186914"/>
    </source>
</evidence>
<evidence type="ECO:0000313" key="1">
    <source>
        <dbReference type="EMBL" id="SIR81397.1"/>
    </source>
</evidence>
<name>A0A1N7DZV6_9EURY</name>
<keyword evidence="2" id="KW-1185">Reference proteome</keyword>
<dbReference type="PANTHER" id="PTHR39328:SF1">
    <property type="entry name" value="BLL2871 PROTEIN"/>
    <property type="match status" value="1"/>
</dbReference>
<dbReference type="SUPFAM" id="SSF56235">
    <property type="entry name" value="N-terminal nucleophile aminohydrolases (Ntn hydrolases)"/>
    <property type="match status" value="1"/>
</dbReference>
<protein>
    <submittedName>
        <fullName evidence="1">Uncharacterized conserved protein, Ntn-hydrolase superfamily</fullName>
    </submittedName>
</protein>
<dbReference type="GO" id="GO:0016787">
    <property type="term" value="F:hydrolase activity"/>
    <property type="evidence" value="ECO:0007669"/>
    <property type="project" value="UniProtKB-KW"/>
</dbReference>
<reference evidence="2" key="1">
    <citation type="submission" date="2017-01" db="EMBL/GenBank/DDBJ databases">
        <authorList>
            <person name="Varghese N."/>
            <person name="Submissions S."/>
        </authorList>
    </citation>
    <scope>NUCLEOTIDE SEQUENCE [LARGE SCALE GENOMIC DNA]</scope>
    <source>
        <strain evidence="2">CGMCC 1.7737</strain>
    </source>
</reference>